<sequence length="304" mass="34112">MNDKATGLPSLGARSTEMALAEMPTTLLDQGSSARPQKQQTVDSTLPTLFEAARKEDLAEARNTLLDVKEGGLRLIVEWSSYEEDLSVRIVDAGNCDLQGTYYKDWLLGLQTVYAAYRGNEDGFKVFRQWSAQELAPNGVPENHEERCRIAWNSLKSEPMSFEEACDRLAEHPALLVDPEYVASIATSINRLSDMSHALNRYAGWWSDLETGEPKERNDGELLCLIISEVIEGFEGVRKNLMDDKLPHRKMIEVELADALIRIADYAGGRNLDVGRALIEKMAFNQTRQDHTREARLAPNGKKI</sequence>
<reference evidence="1 2" key="1">
    <citation type="submission" date="2019-10" db="EMBL/GenBank/DDBJ databases">
        <title>Genome of the temperate Pseudomonas aerugionosa phage vB_Pae-SS2019XI.</title>
        <authorList>
            <person name="Hammerl J.A."/>
            <person name="Jaeckel C."/>
            <person name="Schnehle S."/>
            <person name="Schmoger S."/>
        </authorList>
    </citation>
    <scope>NUCLEOTIDE SEQUENCE [LARGE SCALE GENOMIC DNA]</scope>
</reference>
<dbReference type="Proteomes" id="UP000502584">
    <property type="component" value="Segment"/>
</dbReference>
<dbReference type="EMBL" id="MN536026">
    <property type="protein sequence ID" value="QIG56931.1"/>
    <property type="molecule type" value="Genomic_DNA"/>
</dbReference>
<proteinExistence type="predicted"/>
<dbReference type="SUPFAM" id="SSF101386">
    <property type="entry name" value="all-alpha NTP pyrophosphatases"/>
    <property type="match status" value="1"/>
</dbReference>
<gene>
    <name evidence="1" type="ORF">vBPaeSS2019XI_053</name>
</gene>
<dbReference type="GO" id="GO:0016787">
    <property type="term" value="F:hydrolase activity"/>
    <property type="evidence" value="ECO:0007669"/>
    <property type="project" value="UniProtKB-KW"/>
</dbReference>
<keyword evidence="2" id="KW-1185">Reference proteome</keyword>
<name>A0A6G6XH72_9CAUD</name>
<organism evidence="1 2">
    <name type="scientific">Pseudomonas phage vB_Pae-SS2019XI</name>
    <dbReference type="NCBI Taxonomy" id="2660688"/>
    <lineage>
        <taxon>Viruses</taxon>
        <taxon>Duplodnaviria</taxon>
        <taxon>Heunggongvirae</taxon>
        <taxon>Uroviricota</taxon>
        <taxon>Caudoviricetes</taxon>
        <taxon>Casjensviridae</taxon>
        <taxon>Maxdohrnvirus</taxon>
        <taxon>Maxdohrnvirus SS2019XI</taxon>
    </lineage>
</organism>
<dbReference type="Gene3D" id="1.10.287.1080">
    <property type="entry name" value="MazG-like"/>
    <property type="match status" value="1"/>
</dbReference>
<dbReference type="CDD" id="cd11542">
    <property type="entry name" value="NTP-PPase_u5"/>
    <property type="match status" value="1"/>
</dbReference>
<accession>A0A6G6XH72</accession>
<keyword evidence="1" id="KW-0378">Hydrolase</keyword>
<protein>
    <submittedName>
        <fullName evidence="1">Nucleoside triphosphate pyrophosphohydrolase</fullName>
    </submittedName>
</protein>
<evidence type="ECO:0000313" key="1">
    <source>
        <dbReference type="EMBL" id="QIG56931.1"/>
    </source>
</evidence>
<evidence type="ECO:0000313" key="2">
    <source>
        <dbReference type="Proteomes" id="UP000502584"/>
    </source>
</evidence>